<keyword evidence="13 20" id="KW-0067">ATP-binding</keyword>
<evidence type="ECO:0000256" key="17">
    <source>
        <dbReference type="ARBA" id="ARBA00023180"/>
    </source>
</evidence>
<evidence type="ECO:0000256" key="3">
    <source>
        <dbReference type="ARBA" id="ARBA00022475"/>
    </source>
</evidence>
<feature type="binding site" evidence="20">
    <location>
        <position position="544"/>
    </location>
    <ligand>
        <name>ATP</name>
        <dbReference type="ChEBI" id="CHEBI:30616"/>
    </ligand>
</feature>
<keyword evidence="15 21" id="KW-0472">Membrane</keyword>
<dbReference type="SUPFAM" id="SSF52047">
    <property type="entry name" value="RNI-like"/>
    <property type="match status" value="1"/>
</dbReference>
<dbReference type="SUPFAM" id="SSF52058">
    <property type="entry name" value="L domain-like"/>
    <property type="match status" value="1"/>
</dbReference>
<evidence type="ECO:0000256" key="18">
    <source>
        <dbReference type="ARBA" id="ARBA00047899"/>
    </source>
</evidence>
<evidence type="ECO:0000313" key="24">
    <source>
        <dbReference type="Proteomes" id="UP000824469"/>
    </source>
</evidence>
<comment type="caution">
    <text evidence="23">The sequence shown here is derived from an EMBL/GenBank/DDBJ whole genome shotgun (WGS) entry which is preliminary data.</text>
</comment>
<feature type="transmembrane region" description="Helical" evidence="21">
    <location>
        <begin position="463"/>
        <end position="483"/>
    </location>
</feature>
<dbReference type="FunFam" id="3.80.10.10:FF:000416">
    <property type="entry name" value="Probable leucine-rich repeat receptor-like protein kinase At5g63930"/>
    <property type="match status" value="1"/>
</dbReference>
<evidence type="ECO:0000256" key="4">
    <source>
        <dbReference type="ARBA" id="ARBA00022527"/>
    </source>
</evidence>
<keyword evidence="6" id="KW-0433">Leucine-rich repeat</keyword>
<comment type="subcellular location">
    <subcellularLocation>
        <location evidence="1">Cell membrane</location>
        <topology evidence="1">Single-pass type I membrane protein</topology>
    </subcellularLocation>
</comment>
<evidence type="ECO:0000256" key="11">
    <source>
        <dbReference type="ARBA" id="ARBA00022741"/>
    </source>
</evidence>
<dbReference type="Gene3D" id="3.30.200.20">
    <property type="entry name" value="Phosphorylase Kinase, domain 1"/>
    <property type="match status" value="1"/>
</dbReference>
<sequence>LHGGIPVEVGMLTQLNWLIVETNYLTGPIPTALSNCTHLQNLALAQNHLTGHIPSQFGKLSELQRLYLWGNQLTGEIPSSLSNCTLLQLLDLGPNQLSGTVPLELGTLLHLRWLNLWKNHLVSGSSGLSILTAFTNCSNLITISLSQNYLTGILPSSVSQLSKILSNLFLESNKIEGNIPSGFGNLTALTWLNLHDNHFNGTIPSALGQLPNLERLSLARNNFYGTIPEKLGQAKRLGLLSLSENMLSGKIPDSLGNLTQLRYLLLDHNQLTGKIPASLGRCITLEQVDLSHNKLRGNLPSEVAGLPNLQFYFNISNNLLEGSLLEMSKMVMVQAIDVSLNQFSGEIPTTMSSCIELQYLNLSWNSFDGPIPTSLTHLKNLEDIDLSNNNLSGAIPMAFQEMKILQHINLSSNKLVGVVPKKGVFATLDESAVMGNLGLCGTWINFQPCSHSKQKQFLGSTKVMVPLVIGISIFIMSLLLILYSYRKRHTSQKTPAFNVGPTRISYEELVEATGGFTETNLLGVGSFGSVYKGILNNGTNIAVKVLNLQDEIAHQSFIKECNVLRRVKHRNVIKIISACYNLDFKALVLPFMSNGNLEKNLYPPGEEECKLNLNDRLKIATEIAHGLTYLHHHCFLQVIHCDLKPNNVLLGDDMTPYIADFGIAKLVFGNSMDASTSMNALKGSIGYVAP</sequence>
<evidence type="ECO:0000259" key="22">
    <source>
        <dbReference type="PROSITE" id="PS50011"/>
    </source>
</evidence>
<feature type="non-terminal residue" evidence="23">
    <location>
        <position position="1"/>
    </location>
</feature>
<keyword evidence="12" id="KW-0418">Kinase</keyword>
<dbReference type="InterPro" id="IPR011009">
    <property type="entry name" value="Kinase-like_dom_sf"/>
</dbReference>
<name>A0AA38LNA2_TAXCH</name>
<dbReference type="InterPro" id="IPR001611">
    <property type="entry name" value="Leu-rich_rpt"/>
</dbReference>
<evidence type="ECO:0000256" key="1">
    <source>
        <dbReference type="ARBA" id="ARBA00004251"/>
    </source>
</evidence>
<evidence type="ECO:0000313" key="23">
    <source>
        <dbReference type="EMBL" id="KAH9328670.1"/>
    </source>
</evidence>
<evidence type="ECO:0000256" key="10">
    <source>
        <dbReference type="ARBA" id="ARBA00022737"/>
    </source>
</evidence>
<dbReference type="PANTHER" id="PTHR27000:SF776">
    <property type="entry name" value="PROTEIN KINASE DOMAIN-CONTAINING PROTEIN"/>
    <property type="match status" value="1"/>
</dbReference>
<dbReference type="PROSITE" id="PS00108">
    <property type="entry name" value="PROTEIN_KINASE_ST"/>
    <property type="match status" value="1"/>
</dbReference>
<comment type="catalytic activity">
    <reaction evidence="19">
        <text>L-seryl-[protein] + ATP = O-phospho-L-seryl-[protein] + ADP + H(+)</text>
        <dbReference type="Rhea" id="RHEA:17989"/>
        <dbReference type="Rhea" id="RHEA-COMP:9863"/>
        <dbReference type="Rhea" id="RHEA-COMP:11604"/>
        <dbReference type="ChEBI" id="CHEBI:15378"/>
        <dbReference type="ChEBI" id="CHEBI:29999"/>
        <dbReference type="ChEBI" id="CHEBI:30616"/>
        <dbReference type="ChEBI" id="CHEBI:83421"/>
        <dbReference type="ChEBI" id="CHEBI:456216"/>
        <dbReference type="EC" id="2.7.11.1"/>
    </reaction>
</comment>
<dbReference type="PANTHER" id="PTHR27000">
    <property type="entry name" value="LEUCINE-RICH REPEAT RECEPTOR-LIKE PROTEIN KINASE FAMILY PROTEIN-RELATED"/>
    <property type="match status" value="1"/>
</dbReference>
<keyword evidence="7" id="KW-0808">Transferase</keyword>
<feature type="non-terminal residue" evidence="23">
    <location>
        <position position="690"/>
    </location>
</feature>
<organism evidence="23 24">
    <name type="scientific">Taxus chinensis</name>
    <name type="common">Chinese yew</name>
    <name type="synonym">Taxus wallichiana var. chinensis</name>
    <dbReference type="NCBI Taxonomy" id="29808"/>
    <lineage>
        <taxon>Eukaryota</taxon>
        <taxon>Viridiplantae</taxon>
        <taxon>Streptophyta</taxon>
        <taxon>Embryophyta</taxon>
        <taxon>Tracheophyta</taxon>
        <taxon>Spermatophyta</taxon>
        <taxon>Pinopsida</taxon>
        <taxon>Pinidae</taxon>
        <taxon>Conifers II</taxon>
        <taxon>Cupressales</taxon>
        <taxon>Taxaceae</taxon>
        <taxon>Taxus</taxon>
    </lineage>
</organism>
<dbReference type="PROSITE" id="PS00107">
    <property type="entry name" value="PROTEIN_KINASE_ATP"/>
    <property type="match status" value="1"/>
</dbReference>
<dbReference type="EC" id="2.7.11.1" evidence="2"/>
<accession>A0AA38LNA2</accession>
<keyword evidence="4" id="KW-0723">Serine/threonine-protein kinase</keyword>
<dbReference type="SMART" id="SM00220">
    <property type="entry name" value="S_TKc"/>
    <property type="match status" value="1"/>
</dbReference>
<dbReference type="InterPro" id="IPR000719">
    <property type="entry name" value="Prot_kinase_dom"/>
</dbReference>
<dbReference type="Gene3D" id="1.10.510.10">
    <property type="entry name" value="Transferase(Phosphotransferase) domain 1"/>
    <property type="match status" value="1"/>
</dbReference>
<dbReference type="InterPro" id="IPR003591">
    <property type="entry name" value="Leu-rich_rpt_typical-subtyp"/>
</dbReference>
<evidence type="ECO:0000256" key="16">
    <source>
        <dbReference type="ARBA" id="ARBA00023170"/>
    </source>
</evidence>
<dbReference type="GO" id="GO:0004674">
    <property type="term" value="F:protein serine/threonine kinase activity"/>
    <property type="evidence" value="ECO:0007669"/>
    <property type="project" value="UniProtKB-KW"/>
</dbReference>
<keyword evidence="5" id="KW-0597">Phosphoprotein</keyword>
<keyword evidence="17" id="KW-0325">Glycoprotein</keyword>
<evidence type="ECO:0000256" key="21">
    <source>
        <dbReference type="SAM" id="Phobius"/>
    </source>
</evidence>
<protein>
    <recommendedName>
        <fullName evidence="2">non-specific serine/threonine protein kinase</fullName>
        <ecNumber evidence="2">2.7.11.1</ecNumber>
    </recommendedName>
</protein>
<dbReference type="InterPro" id="IPR017441">
    <property type="entry name" value="Protein_kinase_ATP_BS"/>
</dbReference>
<evidence type="ECO:0000256" key="5">
    <source>
        <dbReference type="ARBA" id="ARBA00022553"/>
    </source>
</evidence>
<dbReference type="Gene3D" id="3.80.10.10">
    <property type="entry name" value="Ribonuclease Inhibitor"/>
    <property type="match status" value="2"/>
</dbReference>
<dbReference type="Pfam" id="PF00560">
    <property type="entry name" value="LRR_1"/>
    <property type="match status" value="3"/>
</dbReference>
<evidence type="ECO:0000256" key="20">
    <source>
        <dbReference type="PROSITE-ProRule" id="PRU10141"/>
    </source>
</evidence>
<gene>
    <name evidence="23" type="ORF">KI387_000778</name>
</gene>
<keyword evidence="3" id="KW-1003">Cell membrane</keyword>
<evidence type="ECO:0000256" key="6">
    <source>
        <dbReference type="ARBA" id="ARBA00022614"/>
    </source>
</evidence>
<reference evidence="23 24" key="1">
    <citation type="journal article" date="2021" name="Nat. Plants">
        <title>The Taxus genome provides insights into paclitaxel biosynthesis.</title>
        <authorList>
            <person name="Xiong X."/>
            <person name="Gou J."/>
            <person name="Liao Q."/>
            <person name="Li Y."/>
            <person name="Zhou Q."/>
            <person name="Bi G."/>
            <person name="Li C."/>
            <person name="Du R."/>
            <person name="Wang X."/>
            <person name="Sun T."/>
            <person name="Guo L."/>
            <person name="Liang H."/>
            <person name="Lu P."/>
            <person name="Wu Y."/>
            <person name="Zhang Z."/>
            <person name="Ro D.K."/>
            <person name="Shang Y."/>
            <person name="Huang S."/>
            <person name="Yan J."/>
        </authorList>
    </citation>
    <scope>NUCLEOTIDE SEQUENCE [LARGE SCALE GENOMIC DNA]</scope>
    <source>
        <strain evidence="23">Ta-2019</strain>
    </source>
</reference>
<dbReference type="GO" id="GO:0005524">
    <property type="term" value="F:ATP binding"/>
    <property type="evidence" value="ECO:0007669"/>
    <property type="project" value="UniProtKB-UniRule"/>
</dbReference>
<keyword evidence="14 21" id="KW-1133">Transmembrane helix</keyword>
<proteinExistence type="predicted"/>
<evidence type="ECO:0000256" key="13">
    <source>
        <dbReference type="ARBA" id="ARBA00022840"/>
    </source>
</evidence>
<dbReference type="Proteomes" id="UP000824469">
    <property type="component" value="Unassembled WGS sequence"/>
</dbReference>
<keyword evidence="8 21" id="KW-0812">Transmembrane</keyword>
<dbReference type="Pfam" id="PF13855">
    <property type="entry name" value="LRR_8"/>
    <property type="match status" value="3"/>
</dbReference>
<evidence type="ECO:0000256" key="19">
    <source>
        <dbReference type="ARBA" id="ARBA00048679"/>
    </source>
</evidence>
<evidence type="ECO:0000256" key="9">
    <source>
        <dbReference type="ARBA" id="ARBA00022729"/>
    </source>
</evidence>
<dbReference type="SMART" id="SM00369">
    <property type="entry name" value="LRR_TYP"/>
    <property type="match status" value="6"/>
</dbReference>
<dbReference type="AlphaFoldDB" id="A0AA38LNA2"/>
<comment type="catalytic activity">
    <reaction evidence="18">
        <text>L-threonyl-[protein] + ATP = O-phospho-L-threonyl-[protein] + ADP + H(+)</text>
        <dbReference type="Rhea" id="RHEA:46608"/>
        <dbReference type="Rhea" id="RHEA-COMP:11060"/>
        <dbReference type="Rhea" id="RHEA-COMP:11605"/>
        <dbReference type="ChEBI" id="CHEBI:15378"/>
        <dbReference type="ChEBI" id="CHEBI:30013"/>
        <dbReference type="ChEBI" id="CHEBI:30616"/>
        <dbReference type="ChEBI" id="CHEBI:61977"/>
        <dbReference type="ChEBI" id="CHEBI:456216"/>
        <dbReference type="EC" id="2.7.11.1"/>
    </reaction>
</comment>
<dbReference type="GO" id="GO:0009791">
    <property type="term" value="P:post-embryonic development"/>
    <property type="evidence" value="ECO:0007669"/>
    <property type="project" value="UniProtKB-ARBA"/>
</dbReference>
<keyword evidence="9" id="KW-0732">Signal</keyword>
<keyword evidence="16" id="KW-0675">Receptor</keyword>
<evidence type="ECO:0000256" key="14">
    <source>
        <dbReference type="ARBA" id="ARBA00022989"/>
    </source>
</evidence>
<dbReference type="InterPro" id="IPR008271">
    <property type="entry name" value="Ser/Thr_kinase_AS"/>
</dbReference>
<dbReference type="PROSITE" id="PS50011">
    <property type="entry name" value="PROTEIN_KINASE_DOM"/>
    <property type="match status" value="1"/>
</dbReference>
<dbReference type="PRINTS" id="PR00019">
    <property type="entry name" value="LEURICHRPT"/>
</dbReference>
<evidence type="ECO:0000256" key="7">
    <source>
        <dbReference type="ARBA" id="ARBA00022679"/>
    </source>
</evidence>
<feature type="domain" description="Protein kinase" evidence="22">
    <location>
        <begin position="516"/>
        <end position="690"/>
    </location>
</feature>
<evidence type="ECO:0000256" key="12">
    <source>
        <dbReference type="ARBA" id="ARBA00022777"/>
    </source>
</evidence>
<evidence type="ECO:0000256" key="8">
    <source>
        <dbReference type="ARBA" id="ARBA00022692"/>
    </source>
</evidence>
<dbReference type="FunFam" id="3.80.10.10:FF:000233">
    <property type="entry name" value="Leucine-rich repeat receptor-like protein kinase TDR"/>
    <property type="match status" value="1"/>
</dbReference>
<dbReference type="InterPro" id="IPR032675">
    <property type="entry name" value="LRR_dom_sf"/>
</dbReference>
<evidence type="ECO:0000256" key="2">
    <source>
        <dbReference type="ARBA" id="ARBA00012513"/>
    </source>
</evidence>
<dbReference type="SUPFAM" id="SSF56112">
    <property type="entry name" value="Protein kinase-like (PK-like)"/>
    <property type="match status" value="1"/>
</dbReference>
<evidence type="ECO:0000256" key="15">
    <source>
        <dbReference type="ARBA" id="ARBA00023136"/>
    </source>
</evidence>
<keyword evidence="10" id="KW-0677">Repeat</keyword>
<dbReference type="GO" id="GO:0005886">
    <property type="term" value="C:plasma membrane"/>
    <property type="evidence" value="ECO:0007669"/>
    <property type="project" value="UniProtKB-SubCell"/>
</dbReference>
<dbReference type="EMBL" id="JAHRHJ020000001">
    <property type="protein sequence ID" value="KAH9328670.1"/>
    <property type="molecule type" value="Genomic_DNA"/>
</dbReference>
<keyword evidence="11 20" id="KW-0547">Nucleotide-binding</keyword>
<dbReference type="Pfam" id="PF00069">
    <property type="entry name" value="Pkinase"/>
    <property type="match status" value="1"/>
</dbReference>
<keyword evidence="24" id="KW-1185">Reference proteome</keyword>
<dbReference type="OMA" id="IDISHAM"/>
<dbReference type="FunFam" id="3.30.200.20:FF:000661">
    <property type="entry name" value="Serine-threonine protein kinase plant-type"/>
    <property type="match status" value="1"/>
</dbReference>
<dbReference type="FunFam" id="1.10.510.10:FF:001023">
    <property type="entry name" value="Os07g0541700 protein"/>
    <property type="match status" value="1"/>
</dbReference>